<accession>A0A392SYJ4</accession>
<organism evidence="1 2">
    <name type="scientific">Trifolium medium</name>
    <dbReference type="NCBI Taxonomy" id="97028"/>
    <lineage>
        <taxon>Eukaryota</taxon>
        <taxon>Viridiplantae</taxon>
        <taxon>Streptophyta</taxon>
        <taxon>Embryophyta</taxon>
        <taxon>Tracheophyta</taxon>
        <taxon>Spermatophyta</taxon>
        <taxon>Magnoliopsida</taxon>
        <taxon>eudicotyledons</taxon>
        <taxon>Gunneridae</taxon>
        <taxon>Pentapetalae</taxon>
        <taxon>rosids</taxon>
        <taxon>fabids</taxon>
        <taxon>Fabales</taxon>
        <taxon>Fabaceae</taxon>
        <taxon>Papilionoideae</taxon>
        <taxon>50 kb inversion clade</taxon>
        <taxon>NPAAA clade</taxon>
        <taxon>Hologalegina</taxon>
        <taxon>IRL clade</taxon>
        <taxon>Trifolieae</taxon>
        <taxon>Trifolium</taxon>
    </lineage>
</organism>
<dbReference type="Proteomes" id="UP000265520">
    <property type="component" value="Unassembled WGS sequence"/>
</dbReference>
<name>A0A392SYJ4_9FABA</name>
<feature type="non-terminal residue" evidence="1">
    <location>
        <position position="1"/>
    </location>
</feature>
<sequence length="93" mass="10214">PVEEGLYSAPCARPKVSIMGRVYPPIMDDCQGFSLNEGISSSCSSPWVKAAPLIKDKGYIFDDDVSSDEEHVVHMRVCPKWIRTCSFGLSSTS</sequence>
<dbReference type="AlphaFoldDB" id="A0A392SYJ4"/>
<evidence type="ECO:0000313" key="1">
    <source>
        <dbReference type="EMBL" id="MCI53769.1"/>
    </source>
</evidence>
<evidence type="ECO:0000313" key="2">
    <source>
        <dbReference type="Proteomes" id="UP000265520"/>
    </source>
</evidence>
<reference evidence="1 2" key="1">
    <citation type="journal article" date="2018" name="Front. Plant Sci.">
        <title>Red Clover (Trifolium pratense) and Zigzag Clover (T. medium) - A Picture of Genomic Similarities and Differences.</title>
        <authorList>
            <person name="Dluhosova J."/>
            <person name="Istvanek J."/>
            <person name="Nedelnik J."/>
            <person name="Repkova J."/>
        </authorList>
    </citation>
    <scope>NUCLEOTIDE SEQUENCE [LARGE SCALE GENOMIC DNA]</scope>
    <source>
        <strain evidence="2">cv. 10/8</strain>
        <tissue evidence="1">Leaf</tissue>
    </source>
</reference>
<keyword evidence="2" id="KW-1185">Reference proteome</keyword>
<dbReference type="EMBL" id="LXQA010468653">
    <property type="protein sequence ID" value="MCI53769.1"/>
    <property type="molecule type" value="Genomic_DNA"/>
</dbReference>
<comment type="caution">
    <text evidence="1">The sequence shown here is derived from an EMBL/GenBank/DDBJ whole genome shotgun (WGS) entry which is preliminary data.</text>
</comment>
<proteinExistence type="predicted"/>
<protein>
    <submittedName>
        <fullName evidence="1">Uncharacterized protein</fullName>
    </submittedName>
</protein>